<reference evidence="2" key="1">
    <citation type="journal article" date="2019" name="Int. J. Syst. Evol. Microbiol.">
        <title>The Global Catalogue of Microorganisms (GCM) 10K type strain sequencing project: providing services to taxonomists for standard genome sequencing and annotation.</title>
        <authorList>
            <consortium name="The Broad Institute Genomics Platform"/>
            <consortium name="The Broad Institute Genome Sequencing Center for Infectious Disease"/>
            <person name="Wu L."/>
            <person name="Ma J."/>
        </authorList>
    </citation>
    <scope>NUCLEOTIDE SEQUENCE [LARGE SCALE GENOMIC DNA]</scope>
    <source>
        <strain evidence="2">JCM 16950</strain>
    </source>
</reference>
<keyword evidence="2" id="KW-1185">Reference proteome</keyword>
<dbReference type="EMBL" id="BAABAF010000002">
    <property type="protein sequence ID" value="GAA3757840.1"/>
    <property type="molecule type" value="Genomic_DNA"/>
</dbReference>
<dbReference type="Proteomes" id="UP001500540">
    <property type="component" value="Unassembled WGS sequence"/>
</dbReference>
<gene>
    <name evidence="1" type="ORF">GCM10022240_08280</name>
</gene>
<dbReference type="RefSeq" id="WP_344780844.1">
    <property type="nucleotide sequence ID" value="NZ_BAABAF010000002.1"/>
</dbReference>
<organism evidence="1 2">
    <name type="scientific">Microbacterium kribbense</name>
    <dbReference type="NCBI Taxonomy" id="433645"/>
    <lineage>
        <taxon>Bacteria</taxon>
        <taxon>Bacillati</taxon>
        <taxon>Actinomycetota</taxon>
        <taxon>Actinomycetes</taxon>
        <taxon>Micrococcales</taxon>
        <taxon>Microbacteriaceae</taxon>
        <taxon>Microbacterium</taxon>
    </lineage>
</organism>
<name>A0ABP7G6U9_9MICO</name>
<comment type="caution">
    <text evidence="1">The sequence shown here is derived from an EMBL/GenBank/DDBJ whole genome shotgun (WGS) entry which is preliminary data.</text>
</comment>
<accession>A0ABP7G6U9</accession>
<evidence type="ECO:0000313" key="1">
    <source>
        <dbReference type="EMBL" id="GAA3757840.1"/>
    </source>
</evidence>
<evidence type="ECO:0008006" key="3">
    <source>
        <dbReference type="Google" id="ProtNLM"/>
    </source>
</evidence>
<protein>
    <recommendedName>
        <fullName evidence="3">Adhesin domain-containing protein</fullName>
    </recommendedName>
</protein>
<evidence type="ECO:0000313" key="2">
    <source>
        <dbReference type="Proteomes" id="UP001500540"/>
    </source>
</evidence>
<proteinExistence type="predicted"/>
<sequence length="276" mass="27655">MSTTSSPRSGSGRVVATLAIVFGAIIALGTVGSAAASTLTSAAVADSSRTIAVDGVDRLSLDLSAGQMRVEFADVEQAELSVTAGVSAQRWTLRRDGDELVVRTPQGLFGWSGWGSWGMWGGHGYGDAVLRLPHALAGMDADLGISAGTLTVAGDFGTLTTTLGAGALRVSGSAREVSADISAGRADLTLADVGTGDLQISAGQLNATLTGSQPQHLALRASAGSMDVGVPAGDYAVTEHTSAGSFENRIGSTPGAGSAVQVDVSAGRIVLERGGR</sequence>